<dbReference type="RefSeq" id="WP_156506640.1">
    <property type="nucleotide sequence ID" value="NZ_CP125958.1"/>
</dbReference>
<dbReference type="Proteomes" id="UP000245981">
    <property type="component" value="Unassembled WGS sequence"/>
</dbReference>
<evidence type="ECO:0000313" key="6">
    <source>
        <dbReference type="Proteomes" id="UP000245981"/>
    </source>
</evidence>
<dbReference type="EMBL" id="QGHF01000003">
    <property type="protein sequence ID" value="PWK98306.1"/>
    <property type="molecule type" value="Genomic_DNA"/>
</dbReference>
<dbReference type="STRING" id="574096.HA38_12425"/>
<feature type="region of interest" description="Disordered" evidence="1">
    <location>
        <begin position="117"/>
        <end position="137"/>
    </location>
</feature>
<accession>A0A2V2BJE4</accession>
<dbReference type="InterPro" id="IPR007340">
    <property type="entry name" value="LysM_Opacity-associatedA"/>
</dbReference>
<dbReference type="InterPro" id="IPR013731">
    <property type="entry name" value="OapA_N"/>
</dbReference>
<keyword evidence="2" id="KW-1133">Transmembrane helix</keyword>
<gene>
    <name evidence="5" type="ORF">C7431_10369</name>
</gene>
<evidence type="ECO:0000313" key="5">
    <source>
        <dbReference type="EMBL" id="PWK98306.1"/>
    </source>
</evidence>
<proteinExistence type="predicted"/>
<evidence type="ECO:0000259" key="3">
    <source>
        <dbReference type="Pfam" id="PF04225"/>
    </source>
</evidence>
<feature type="domain" description="Opacity-associated protein A LysM-like" evidence="3">
    <location>
        <begin position="138"/>
        <end position="219"/>
    </location>
</feature>
<reference evidence="5 6" key="1">
    <citation type="submission" date="2018-05" db="EMBL/GenBank/DDBJ databases">
        <title>Genomic Encyclopedia of Type Strains, Phase IV (KMG-V): Genome sequencing to study the core and pangenomes of soil and plant-associated prokaryotes.</title>
        <authorList>
            <person name="Whitman W."/>
        </authorList>
    </citation>
    <scope>NUCLEOTIDE SEQUENCE [LARGE SCALE GENOMIC DNA]</scope>
    <source>
        <strain evidence="5 6">PNA 200-10</strain>
    </source>
</reference>
<dbReference type="Pfam" id="PF04225">
    <property type="entry name" value="LysM_OapA"/>
    <property type="match status" value="1"/>
</dbReference>
<keyword evidence="2" id="KW-0812">Transmembrane</keyword>
<dbReference type="Pfam" id="PF08525">
    <property type="entry name" value="OapA_N"/>
    <property type="match status" value="1"/>
</dbReference>
<organism evidence="5 6">
    <name type="scientific">Pantoea allii</name>
    <dbReference type="NCBI Taxonomy" id="574096"/>
    <lineage>
        <taxon>Bacteria</taxon>
        <taxon>Pseudomonadati</taxon>
        <taxon>Pseudomonadota</taxon>
        <taxon>Gammaproteobacteria</taxon>
        <taxon>Enterobacterales</taxon>
        <taxon>Erwiniaceae</taxon>
        <taxon>Pantoea</taxon>
    </lineage>
</organism>
<dbReference type="Gene3D" id="3.10.450.350">
    <property type="match status" value="1"/>
</dbReference>
<sequence>MGQIAPRRRRMLARRMLTRLQARLPQRKQPQGAGAEEPDMTSDVPSRLPNWLYRLWHFTDDIRWMDPLPALHRRGIVIAVFILLLAFLWPSSTPQYPVERPVTPSAEKEVPMQADIYDNKPAKSTSQPEAKADSQGDWRSYQIASGQTLAQLFRDNNLPVNDVFAMARVEGNGQPLSTLKEGQQVKVRRDAKGVVTGLTLDGTNGPVLFTRQPDGSFLRVE</sequence>
<feature type="transmembrane region" description="Helical" evidence="2">
    <location>
        <begin position="71"/>
        <end position="89"/>
    </location>
</feature>
<name>A0A2V2BJE4_9GAMM</name>
<dbReference type="GO" id="GO:0042834">
    <property type="term" value="F:peptidoglycan binding"/>
    <property type="evidence" value="ECO:0007669"/>
    <property type="project" value="InterPro"/>
</dbReference>
<comment type="caution">
    <text evidence="5">The sequence shown here is derived from an EMBL/GenBank/DDBJ whole genome shotgun (WGS) entry which is preliminary data.</text>
</comment>
<dbReference type="AlphaFoldDB" id="A0A2V2BJE4"/>
<feature type="domain" description="Opacity-associated protein A-like N-terminal" evidence="4">
    <location>
        <begin position="64"/>
        <end position="91"/>
    </location>
</feature>
<feature type="region of interest" description="Disordered" evidence="1">
    <location>
        <begin position="23"/>
        <end position="43"/>
    </location>
</feature>
<keyword evidence="2" id="KW-0472">Membrane</keyword>
<evidence type="ECO:0000259" key="4">
    <source>
        <dbReference type="Pfam" id="PF08525"/>
    </source>
</evidence>
<evidence type="ECO:0000256" key="2">
    <source>
        <dbReference type="SAM" id="Phobius"/>
    </source>
</evidence>
<dbReference type="GeneID" id="99735212"/>
<protein>
    <recommendedName>
        <fullName evidence="7">Opacity-associated protein A</fullName>
    </recommendedName>
</protein>
<evidence type="ECO:0008006" key="7">
    <source>
        <dbReference type="Google" id="ProtNLM"/>
    </source>
</evidence>
<evidence type="ECO:0000256" key="1">
    <source>
        <dbReference type="SAM" id="MobiDB-lite"/>
    </source>
</evidence>